<gene>
    <name evidence="1" type="ORF">EB1_32310</name>
</gene>
<evidence type="ECO:0000313" key="2">
    <source>
        <dbReference type="Proteomes" id="UP000321245"/>
    </source>
</evidence>
<dbReference type="AlphaFoldDB" id="A0A511NMJ7"/>
<evidence type="ECO:0000313" key="1">
    <source>
        <dbReference type="EMBL" id="GEM53441.1"/>
    </source>
</evidence>
<proteinExistence type="predicted"/>
<sequence>MRIVSSKNRCFIGLSTNKITPHKMINRNANFLFKYKFFFLYREEIINKHAVVTIKFFDDSRIKKINSKITIQ</sequence>
<comment type="caution">
    <text evidence="1">The sequence shown here is derived from an EMBL/GenBank/DDBJ whole genome shotgun (WGS) entry which is preliminary data.</text>
</comment>
<reference evidence="1 2" key="1">
    <citation type="submission" date="2019-07" db="EMBL/GenBank/DDBJ databases">
        <title>Whole genome shotgun sequence of Empedobacter brevis NBRC 14943.</title>
        <authorList>
            <person name="Hosoyama A."/>
            <person name="Uohara A."/>
            <person name="Ohji S."/>
            <person name="Ichikawa N."/>
        </authorList>
    </citation>
    <scope>NUCLEOTIDE SEQUENCE [LARGE SCALE GENOMIC DNA]</scope>
    <source>
        <strain evidence="1 2">NBRC 14943</strain>
    </source>
</reference>
<accession>A0A511NMJ7</accession>
<dbReference type="Proteomes" id="UP000321245">
    <property type="component" value="Unassembled WGS sequence"/>
</dbReference>
<dbReference type="EMBL" id="BJXC01000030">
    <property type="protein sequence ID" value="GEM53441.1"/>
    <property type="molecule type" value="Genomic_DNA"/>
</dbReference>
<keyword evidence="2" id="KW-1185">Reference proteome</keyword>
<organism evidence="1 2">
    <name type="scientific">Empedobacter brevis NBRC 14943 = ATCC 43319</name>
    <dbReference type="NCBI Taxonomy" id="1218108"/>
    <lineage>
        <taxon>Bacteria</taxon>
        <taxon>Pseudomonadati</taxon>
        <taxon>Bacteroidota</taxon>
        <taxon>Flavobacteriia</taxon>
        <taxon>Flavobacteriales</taxon>
        <taxon>Weeksellaceae</taxon>
        <taxon>Empedobacter</taxon>
    </lineage>
</organism>
<name>A0A511NMJ7_9FLAO</name>
<protein>
    <submittedName>
        <fullName evidence="1">Uncharacterized protein</fullName>
    </submittedName>
</protein>